<dbReference type="PANTHER" id="PTHR34873">
    <property type="entry name" value="SSR1766 PROTEIN"/>
    <property type="match status" value="1"/>
</dbReference>
<evidence type="ECO:0000256" key="2">
    <source>
        <dbReference type="ARBA" id="ARBA00022649"/>
    </source>
</evidence>
<proteinExistence type="inferred from homology"/>
<evidence type="ECO:0000256" key="4">
    <source>
        <dbReference type="ARBA" id="ARBA00022759"/>
    </source>
</evidence>
<keyword evidence="2" id="KW-1277">Toxin-antitoxin system</keyword>
<protein>
    <submittedName>
        <fullName evidence="8">YcfA-like</fullName>
    </submittedName>
</protein>
<keyword evidence="9" id="KW-1185">Reference proteome</keyword>
<dbReference type="STRING" id="316058.RPB_4579"/>
<evidence type="ECO:0000256" key="5">
    <source>
        <dbReference type="ARBA" id="ARBA00022801"/>
    </source>
</evidence>
<dbReference type="Proteomes" id="UP000008809">
    <property type="component" value="Chromosome"/>
</dbReference>
<dbReference type="HOGENOM" id="CLU_164851_6_4_5"/>
<dbReference type="Pfam" id="PF07927">
    <property type="entry name" value="HicA_toxin"/>
    <property type="match status" value="1"/>
</dbReference>
<dbReference type="GO" id="GO:0004519">
    <property type="term" value="F:endonuclease activity"/>
    <property type="evidence" value="ECO:0007669"/>
    <property type="project" value="UniProtKB-KW"/>
</dbReference>
<dbReference type="GO" id="GO:0016787">
    <property type="term" value="F:hydrolase activity"/>
    <property type="evidence" value="ECO:0007669"/>
    <property type="project" value="UniProtKB-KW"/>
</dbReference>
<keyword evidence="6" id="KW-0694">RNA-binding</keyword>
<dbReference type="OrthoDB" id="9811409at2"/>
<keyword evidence="5" id="KW-0378">Hydrolase</keyword>
<dbReference type="AlphaFoldDB" id="Q2IR98"/>
<evidence type="ECO:0000313" key="8">
    <source>
        <dbReference type="EMBL" id="ABD09262.1"/>
    </source>
</evidence>
<dbReference type="EMBL" id="CP000250">
    <property type="protein sequence ID" value="ABD09262.1"/>
    <property type="molecule type" value="Genomic_DNA"/>
</dbReference>
<evidence type="ECO:0000313" key="9">
    <source>
        <dbReference type="Proteomes" id="UP000008809"/>
    </source>
</evidence>
<dbReference type="InterPro" id="IPR012933">
    <property type="entry name" value="HicA_mRNA_interferase"/>
</dbReference>
<evidence type="ECO:0000256" key="7">
    <source>
        <dbReference type="ARBA" id="ARBA00023016"/>
    </source>
</evidence>
<gene>
    <name evidence="8" type="ordered locus">RPB_4579</name>
</gene>
<dbReference type="InterPro" id="IPR038570">
    <property type="entry name" value="HicA_sf"/>
</dbReference>
<evidence type="ECO:0000256" key="3">
    <source>
        <dbReference type="ARBA" id="ARBA00022722"/>
    </source>
</evidence>
<dbReference type="Gene3D" id="3.30.920.30">
    <property type="entry name" value="Hypothetical protein"/>
    <property type="match status" value="1"/>
</dbReference>
<reference evidence="8 9" key="1">
    <citation type="submission" date="2006-01" db="EMBL/GenBank/DDBJ databases">
        <title>Complete sequence of Rhodopseudomonas palustris HaA2.</title>
        <authorList>
            <consortium name="US DOE Joint Genome Institute"/>
            <person name="Copeland A."/>
            <person name="Lucas S."/>
            <person name="Lapidus A."/>
            <person name="Barry K."/>
            <person name="Detter J.C."/>
            <person name="Glavina T."/>
            <person name="Hammon N."/>
            <person name="Israni S."/>
            <person name="Pitluck S."/>
            <person name="Chain P."/>
            <person name="Malfatti S."/>
            <person name="Shin M."/>
            <person name="Vergez L."/>
            <person name="Schmutz J."/>
            <person name="Larimer F."/>
            <person name="Land M."/>
            <person name="Hauser L."/>
            <person name="Pelletier D.A."/>
            <person name="Kyrpides N."/>
            <person name="Anderson I."/>
            <person name="Oda Y."/>
            <person name="Harwood C.S."/>
            <person name="Richardson P."/>
        </authorList>
    </citation>
    <scope>NUCLEOTIDE SEQUENCE [LARGE SCALE GENOMIC DNA]</scope>
    <source>
        <strain evidence="8 9">HaA2</strain>
    </source>
</reference>
<name>Q2IR98_RHOP2</name>
<dbReference type="eggNOG" id="COG1724">
    <property type="taxonomic scope" value="Bacteria"/>
</dbReference>
<evidence type="ECO:0000256" key="6">
    <source>
        <dbReference type="ARBA" id="ARBA00022884"/>
    </source>
</evidence>
<accession>Q2IR98</accession>
<keyword evidence="4" id="KW-0255">Endonuclease</keyword>
<dbReference type="GO" id="GO:0003729">
    <property type="term" value="F:mRNA binding"/>
    <property type="evidence" value="ECO:0007669"/>
    <property type="project" value="InterPro"/>
</dbReference>
<organism evidence="8 9">
    <name type="scientific">Rhodopseudomonas palustris (strain HaA2)</name>
    <dbReference type="NCBI Taxonomy" id="316058"/>
    <lineage>
        <taxon>Bacteria</taxon>
        <taxon>Pseudomonadati</taxon>
        <taxon>Pseudomonadota</taxon>
        <taxon>Alphaproteobacteria</taxon>
        <taxon>Hyphomicrobiales</taxon>
        <taxon>Nitrobacteraceae</taxon>
        <taxon>Rhodopseudomonas</taxon>
    </lineage>
</organism>
<comment type="similarity">
    <text evidence="1">Belongs to the HicA mRNA interferase family.</text>
</comment>
<sequence length="78" mass="8469">MGGGRLPIINGRRVIQALMRTGFVVDRIVGSHHVLVYPGDPARTVTVPVHAGRDLKPGTLRAIIRQTGLTVDEFSELL</sequence>
<evidence type="ECO:0000256" key="1">
    <source>
        <dbReference type="ARBA" id="ARBA00006620"/>
    </source>
</evidence>
<dbReference type="KEGG" id="rpb:RPB_4579"/>
<dbReference type="PANTHER" id="PTHR34873:SF3">
    <property type="entry name" value="ADDICTION MODULE TOXIN, HICA FAMILY"/>
    <property type="match status" value="1"/>
</dbReference>
<dbReference type="SUPFAM" id="SSF54786">
    <property type="entry name" value="YcfA/nrd intein domain"/>
    <property type="match status" value="1"/>
</dbReference>
<dbReference type="RefSeq" id="WP_011443444.1">
    <property type="nucleotide sequence ID" value="NC_007778.1"/>
</dbReference>
<keyword evidence="7" id="KW-0346">Stress response</keyword>
<keyword evidence="3" id="KW-0540">Nuclease</keyword>